<feature type="binding site" evidence="5">
    <location>
        <position position="552"/>
    </location>
    <ligand>
        <name>ATP</name>
        <dbReference type="ChEBI" id="CHEBI:30616"/>
    </ligand>
</feature>
<dbReference type="SMART" id="SM00220">
    <property type="entry name" value="S_TKc"/>
    <property type="match status" value="1"/>
</dbReference>
<feature type="compositionally biased region" description="Basic and acidic residues" evidence="6">
    <location>
        <begin position="388"/>
        <end position="397"/>
    </location>
</feature>
<feature type="region of interest" description="Disordered" evidence="6">
    <location>
        <begin position="333"/>
        <end position="442"/>
    </location>
</feature>
<feature type="compositionally biased region" description="Polar residues" evidence="6">
    <location>
        <begin position="775"/>
        <end position="788"/>
    </location>
</feature>
<keyword evidence="1" id="KW-0808">Transferase</keyword>
<evidence type="ECO:0000259" key="8">
    <source>
        <dbReference type="PROSITE" id="PS50011"/>
    </source>
</evidence>
<evidence type="ECO:0000256" key="7">
    <source>
        <dbReference type="SAM" id="SignalP"/>
    </source>
</evidence>
<evidence type="ECO:0000256" key="4">
    <source>
        <dbReference type="ARBA" id="ARBA00022840"/>
    </source>
</evidence>
<feature type="signal peptide" evidence="7">
    <location>
        <begin position="1"/>
        <end position="22"/>
    </location>
</feature>
<dbReference type="CDD" id="cd13999">
    <property type="entry name" value="STKc_MAP3K-like"/>
    <property type="match status" value="1"/>
</dbReference>
<dbReference type="PANTHER" id="PTHR44329">
    <property type="entry name" value="SERINE/THREONINE-PROTEIN KINASE TNNI3K-RELATED"/>
    <property type="match status" value="1"/>
</dbReference>
<feature type="compositionally biased region" description="Polar residues" evidence="6">
    <location>
        <begin position="294"/>
        <end position="304"/>
    </location>
</feature>
<feature type="compositionally biased region" description="Polar residues" evidence="6">
    <location>
        <begin position="373"/>
        <end position="382"/>
    </location>
</feature>
<comment type="caution">
    <text evidence="9">The sequence shown here is derived from an EMBL/GenBank/DDBJ whole genome shotgun (WGS) entry which is preliminary data.</text>
</comment>
<feature type="compositionally biased region" description="Polar residues" evidence="6">
    <location>
        <begin position="399"/>
        <end position="413"/>
    </location>
</feature>
<sequence>MGRLFWLSTLVLCLLSAKSSRTDQGRSQEYRRHDSQQDCETPHGLRQVLCSREDTRTMCRFFDAQREGAAFELPSLGSRVTIFVMVDAAVSRLKYMSRNSALAQTIRALSANEIPDAQRISMRMYLQLPVALEREELIDRQRVPTVLSKAMGSSEQYDLTFTQTGDGQVEIASLSRLSRSRILDSFEVCGSWIHTVDGLILPSVDNEIASIPSFQVPQKPAAASSGASLDDSSSQMIASGLLGGIGVLLITLCIQCSWARLWPTTGTSLSAHSRGSGTQPGASLAGSGKGRGTSACSDDSDSALQDSVDRAVGRALERWTGDEVLYAMNRKDSSSVAPSRSAHDLSSPKAQFPRVNSRELPSSSLSGPGGSQVLPTSSSDLNISRARVTLDSDDKRTSSRTPVSDQTCLNSPRGSVETLRDGLRAPTSRSESSLEEGGPSMAVRRLVSLEHDRDRIAEDAGSSGSEAPVSARLLKEVAQAELSGGSATSNEEVTWETVQGVFDRVSDRSWQLLAEDLTVYLRPDGKDWVLGEGGFGRVYKGLLHGTTPVAIKLITRQTHKEKLRFVSEIHILKNLRHVNITQFMGAHIAQDHIVLASEFMACGDLWQALTKDTTRQFSWYQRGSQVALDVVRGLVFMHSKQMIHLDLKSSNILLSRDGTAKIADVGLARILTRGDTNVSAEGTFEWAAPEILMGQPCSEKADIYSLGVILWELITGDHPHLRSLRPFRVPEEIPADLDPVVTSCRALDPKERPSARQLFQSLSSLSGSEPWPTFRSLSNASQPETSSEGDAAPVSGERPPTSGHISKSGRLRPRGLAPIAEASTAQPA</sequence>
<dbReference type="PROSITE" id="PS00107">
    <property type="entry name" value="PROTEIN_KINASE_ATP"/>
    <property type="match status" value="1"/>
</dbReference>
<dbReference type="InterPro" id="IPR011009">
    <property type="entry name" value="Kinase-like_dom_sf"/>
</dbReference>
<evidence type="ECO:0000313" key="10">
    <source>
        <dbReference type="Proteomes" id="UP001485043"/>
    </source>
</evidence>
<dbReference type="InterPro" id="IPR008271">
    <property type="entry name" value="Ser/Thr_kinase_AS"/>
</dbReference>
<keyword evidence="10" id="KW-1185">Reference proteome</keyword>
<dbReference type="PROSITE" id="PS50011">
    <property type="entry name" value="PROTEIN_KINASE_DOM"/>
    <property type="match status" value="1"/>
</dbReference>
<feature type="region of interest" description="Disordered" evidence="6">
    <location>
        <begin position="269"/>
        <end position="304"/>
    </location>
</feature>
<dbReference type="Gene3D" id="1.10.510.10">
    <property type="entry name" value="Transferase(Phosphotransferase) domain 1"/>
    <property type="match status" value="1"/>
</dbReference>
<dbReference type="GO" id="GO:0005524">
    <property type="term" value="F:ATP binding"/>
    <property type="evidence" value="ECO:0007669"/>
    <property type="project" value="UniProtKB-UniRule"/>
</dbReference>
<evidence type="ECO:0000256" key="6">
    <source>
        <dbReference type="SAM" id="MobiDB-lite"/>
    </source>
</evidence>
<feature type="compositionally biased region" description="Polar residues" evidence="6">
    <location>
        <begin position="269"/>
        <end position="281"/>
    </location>
</feature>
<dbReference type="InterPro" id="IPR017441">
    <property type="entry name" value="Protein_kinase_ATP_BS"/>
</dbReference>
<dbReference type="EMBL" id="JALJOV010000732">
    <property type="protein sequence ID" value="KAK9861597.1"/>
    <property type="molecule type" value="Genomic_DNA"/>
</dbReference>
<name>A0AAW1SW81_9CHLO</name>
<evidence type="ECO:0000256" key="2">
    <source>
        <dbReference type="ARBA" id="ARBA00022741"/>
    </source>
</evidence>
<dbReference type="InterPro" id="IPR051681">
    <property type="entry name" value="Ser/Thr_Kinases-Pseudokinases"/>
</dbReference>
<evidence type="ECO:0000256" key="5">
    <source>
        <dbReference type="PROSITE-ProRule" id="PRU10141"/>
    </source>
</evidence>
<protein>
    <recommendedName>
        <fullName evidence="8">Protein kinase domain-containing protein</fullName>
    </recommendedName>
</protein>
<reference evidence="9 10" key="1">
    <citation type="journal article" date="2024" name="Nat. Commun.">
        <title>Phylogenomics reveals the evolutionary origins of lichenization in chlorophyte algae.</title>
        <authorList>
            <person name="Puginier C."/>
            <person name="Libourel C."/>
            <person name="Otte J."/>
            <person name="Skaloud P."/>
            <person name="Haon M."/>
            <person name="Grisel S."/>
            <person name="Petersen M."/>
            <person name="Berrin J.G."/>
            <person name="Delaux P.M."/>
            <person name="Dal Grande F."/>
            <person name="Keller J."/>
        </authorList>
    </citation>
    <scope>NUCLEOTIDE SEQUENCE [LARGE SCALE GENOMIC DNA]</scope>
    <source>
        <strain evidence="9 10">SAG 2523</strain>
    </source>
</reference>
<proteinExistence type="predicted"/>
<organism evidence="9 10">
    <name type="scientific">Apatococcus fuscideae</name>
    <dbReference type="NCBI Taxonomy" id="2026836"/>
    <lineage>
        <taxon>Eukaryota</taxon>
        <taxon>Viridiplantae</taxon>
        <taxon>Chlorophyta</taxon>
        <taxon>core chlorophytes</taxon>
        <taxon>Trebouxiophyceae</taxon>
        <taxon>Chlorellales</taxon>
        <taxon>Chlorellaceae</taxon>
        <taxon>Apatococcus</taxon>
    </lineage>
</organism>
<accession>A0AAW1SW81</accession>
<dbReference type="AlphaFoldDB" id="A0AAW1SW81"/>
<gene>
    <name evidence="9" type="ORF">WJX84_011898</name>
</gene>
<feature type="non-terminal residue" evidence="9">
    <location>
        <position position="828"/>
    </location>
</feature>
<evidence type="ECO:0000256" key="3">
    <source>
        <dbReference type="ARBA" id="ARBA00022777"/>
    </source>
</evidence>
<feature type="chain" id="PRO_5043777458" description="Protein kinase domain-containing protein" evidence="7">
    <location>
        <begin position="23"/>
        <end position="828"/>
    </location>
</feature>
<keyword evidence="4 5" id="KW-0067">ATP-binding</keyword>
<dbReference type="Pfam" id="PF00069">
    <property type="entry name" value="Pkinase"/>
    <property type="match status" value="1"/>
</dbReference>
<dbReference type="Proteomes" id="UP001485043">
    <property type="component" value="Unassembled WGS sequence"/>
</dbReference>
<feature type="domain" description="Protein kinase" evidence="8">
    <location>
        <begin position="524"/>
        <end position="772"/>
    </location>
</feature>
<evidence type="ECO:0000256" key="1">
    <source>
        <dbReference type="ARBA" id="ARBA00022679"/>
    </source>
</evidence>
<evidence type="ECO:0000313" key="9">
    <source>
        <dbReference type="EMBL" id="KAK9861597.1"/>
    </source>
</evidence>
<dbReference type="SUPFAM" id="SSF56112">
    <property type="entry name" value="Protein kinase-like (PK-like)"/>
    <property type="match status" value="1"/>
</dbReference>
<feature type="region of interest" description="Disordered" evidence="6">
    <location>
        <begin position="765"/>
        <end position="828"/>
    </location>
</feature>
<dbReference type="InterPro" id="IPR000719">
    <property type="entry name" value="Prot_kinase_dom"/>
</dbReference>
<keyword evidence="7" id="KW-0732">Signal</keyword>
<dbReference type="PROSITE" id="PS00108">
    <property type="entry name" value="PROTEIN_KINASE_ST"/>
    <property type="match status" value="1"/>
</dbReference>
<dbReference type="GO" id="GO:0004674">
    <property type="term" value="F:protein serine/threonine kinase activity"/>
    <property type="evidence" value="ECO:0007669"/>
    <property type="project" value="TreeGrafter"/>
</dbReference>
<keyword evidence="3" id="KW-0418">Kinase</keyword>
<keyword evidence="2 5" id="KW-0547">Nucleotide-binding</keyword>